<evidence type="ECO:0000256" key="1">
    <source>
        <dbReference type="ARBA" id="ARBA00004123"/>
    </source>
</evidence>
<dbReference type="HOGENOM" id="CLU_770257_0_0_1"/>
<keyword evidence="3" id="KW-0238">DNA-binding</keyword>
<evidence type="ECO:0000313" key="7">
    <source>
        <dbReference type="EnsemblPlants" id="OB09G13070.1"/>
    </source>
</evidence>
<reference evidence="7" key="2">
    <citation type="submission" date="2013-04" db="UniProtKB">
        <authorList>
            <consortium name="EnsemblPlants"/>
        </authorList>
    </citation>
    <scope>IDENTIFICATION</scope>
</reference>
<name>J3MWC8_ORYBR</name>
<dbReference type="GO" id="GO:0003677">
    <property type="term" value="F:DNA binding"/>
    <property type="evidence" value="ECO:0007669"/>
    <property type="project" value="UniProtKB-KW"/>
</dbReference>
<dbReference type="PANTHER" id="PTHR34397:SF22">
    <property type="entry name" value="OS05G0237600 PROTEIN"/>
    <property type="match status" value="1"/>
</dbReference>
<dbReference type="AlphaFoldDB" id="J3MWC8"/>
<sequence length="360" mass="40751">MTTTTIGTRKRKFWAGLRNNGASTSSAGSGMVTSLDDIAVVHARLRDTLDDLGVSPERIFGRRLTATDRDSVQSRLQMSCKSWHNNGASGEVFPFDQLLTLEEKLACNTSKPKTVAMSDEQPKKKNNATKTKTKPIKGDDDNHVDNDGLLVQAYDRTGKPYVLRLKYIKKSDCYRLMYQWTDFLKNHNLVVKDDTKKTKKNKAKKKRKKKVIRKVAMADEAMIDLWVFRSWKLKYGRDDHEDGRLGLVMVHYFKGDAPYADAALEANDEELVQARPRKKKSRRKDRKGAMSSSSSQCRTRKTKQPWRLPSAMAGEDEGGAVRQLAEIAGEGAGVPHLPTYDPEMEWAAGVLLHMRNFGRW</sequence>
<keyword evidence="8" id="KW-1185">Reference proteome</keyword>
<dbReference type="EnsemblPlants" id="OB09G13070.1">
    <property type="protein sequence ID" value="OB09G13070.1"/>
    <property type="gene ID" value="OB09G13070"/>
</dbReference>
<evidence type="ECO:0000256" key="2">
    <source>
        <dbReference type="ARBA" id="ARBA00023015"/>
    </source>
</evidence>
<feature type="compositionally biased region" description="Basic residues" evidence="6">
    <location>
        <begin position="124"/>
        <end position="135"/>
    </location>
</feature>
<protein>
    <recommendedName>
        <fullName evidence="9">TF-B3 domain-containing protein</fullName>
    </recommendedName>
</protein>
<evidence type="ECO:0000313" key="8">
    <source>
        <dbReference type="Proteomes" id="UP000006038"/>
    </source>
</evidence>
<dbReference type="SUPFAM" id="SSF101936">
    <property type="entry name" value="DNA-binding pseudobarrel domain"/>
    <property type="match status" value="1"/>
</dbReference>
<keyword evidence="5" id="KW-0539">Nucleus</keyword>
<dbReference type="Gramene" id="OB09G13070.1">
    <property type="protein sequence ID" value="OB09G13070.1"/>
    <property type="gene ID" value="OB09G13070"/>
</dbReference>
<evidence type="ECO:0008006" key="9">
    <source>
        <dbReference type="Google" id="ProtNLM"/>
    </source>
</evidence>
<keyword evidence="4" id="KW-0804">Transcription</keyword>
<proteinExistence type="predicted"/>
<evidence type="ECO:0000256" key="6">
    <source>
        <dbReference type="SAM" id="MobiDB-lite"/>
    </source>
</evidence>
<dbReference type="GO" id="GO:0005634">
    <property type="term" value="C:nucleus"/>
    <property type="evidence" value="ECO:0007669"/>
    <property type="project" value="UniProtKB-SubCell"/>
</dbReference>
<feature type="region of interest" description="Disordered" evidence="6">
    <location>
        <begin position="111"/>
        <end position="141"/>
    </location>
</feature>
<feature type="region of interest" description="Disordered" evidence="6">
    <location>
        <begin position="273"/>
        <end position="316"/>
    </location>
</feature>
<evidence type="ECO:0000256" key="3">
    <source>
        <dbReference type="ARBA" id="ARBA00023125"/>
    </source>
</evidence>
<feature type="compositionally biased region" description="Basic residues" evidence="6">
    <location>
        <begin position="275"/>
        <end position="286"/>
    </location>
</feature>
<accession>J3MWC8</accession>
<dbReference type="InterPro" id="IPR015300">
    <property type="entry name" value="DNA-bd_pseudobarrel_sf"/>
</dbReference>
<evidence type="ECO:0000256" key="4">
    <source>
        <dbReference type="ARBA" id="ARBA00023163"/>
    </source>
</evidence>
<dbReference type="eggNOG" id="ENOG502R3G0">
    <property type="taxonomic scope" value="Eukaryota"/>
</dbReference>
<dbReference type="Gene3D" id="2.40.330.10">
    <property type="entry name" value="DNA-binding pseudobarrel domain"/>
    <property type="match status" value="1"/>
</dbReference>
<reference evidence="7" key="1">
    <citation type="journal article" date="2013" name="Nat. Commun.">
        <title>Whole-genome sequencing of Oryza brachyantha reveals mechanisms underlying Oryza genome evolution.</title>
        <authorList>
            <person name="Chen J."/>
            <person name="Huang Q."/>
            <person name="Gao D."/>
            <person name="Wang J."/>
            <person name="Lang Y."/>
            <person name="Liu T."/>
            <person name="Li B."/>
            <person name="Bai Z."/>
            <person name="Luis Goicoechea J."/>
            <person name="Liang C."/>
            <person name="Chen C."/>
            <person name="Zhang W."/>
            <person name="Sun S."/>
            <person name="Liao Y."/>
            <person name="Zhang X."/>
            <person name="Yang L."/>
            <person name="Song C."/>
            <person name="Wang M."/>
            <person name="Shi J."/>
            <person name="Liu G."/>
            <person name="Liu J."/>
            <person name="Zhou H."/>
            <person name="Zhou W."/>
            <person name="Yu Q."/>
            <person name="An N."/>
            <person name="Chen Y."/>
            <person name="Cai Q."/>
            <person name="Wang B."/>
            <person name="Liu B."/>
            <person name="Min J."/>
            <person name="Huang Y."/>
            <person name="Wu H."/>
            <person name="Li Z."/>
            <person name="Zhang Y."/>
            <person name="Yin Y."/>
            <person name="Song W."/>
            <person name="Jiang J."/>
            <person name="Jackson S.A."/>
            <person name="Wing R.A."/>
            <person name="Wang J."/>
            <person name="Chen M."/>
        </authorList>
    </citation>
    <scope>NUCLEOTIDE SEQUENCE [LARGE SCALE GENOMIC DNA]</scope>
    <source>
        <strain evidence="7">cv. IRGC 101232</strain>
    </source>
</reference>
<dbReference type="Proteomes" id="UP000006038">
    <property type="component" value="Chromosome 9"/>
</dbReference>
<organism evidence="7">
    <name type="scientific">Oryza brachyantha</name>
    <name type="common">malo sina</name>
    <dbReference type="NCBI Taxonomy" id="4533"/>
    <lineage>
        <taxon>Eukaryota</taxon>
        <taxon>Viridiplantae</taxon>
        <taxon>Streptophyta</taxon>
        <taxon>Embryophyta</taxon>
        <taxon>Tracheophyta</taxon>
        <taxon>Spermatophyta</taxon>
        <taxon>Magnoliopsida</taxon>
        <taxon>Liliopsida</taxon>
        <taxon>Poales</taxon>
        <taxon>Poaceae</taxon>
        <taxon>BOP clade</taxon>
        <taxon>Oryzoideae</taxon>
        <taxon>Oryzeae</taxon>
        <taxon>Oryzinae</taxon>
        <taxon>Oryza</taxon>
    </lineage>
</organism>
<comment type="subcellular location">
    <subcellularLocation>
        <location evidence="1">Nucleus</location>
    </subcellularLocation>
</comment>
<keyword evidence="2" id="KW-0805">Transcription regulation</keyword>
<dbReference type="PANTHER" id="PTHR34397">
    <property type="entry name" value="OS05G0237600 PROTEIN"/>
    <property type="match status" value="1"/>
</dbReference>
<dbReference type="OMA" id="DEHKEYN"/>
<evidence type="ECO:0000256" key="5">
    <source>
        <dbReference type="ARBA" id="ARBA00023242"/>
    </source>
</evidence>